<gene>
    <name evidence="2" type="ORF">LTR91_010678</name>
</gene>
<evidence type="ECO:0000256" key="1">
    <source>
        <dbReference type="SAM" id="MobiDB-lite"/>
    </source>
</evidence>
<name>A0AAN6QSE8_9PEZI</name>
<dbReference type="Proteomes" id="UP001175353">
    <property type="component" value="Unassembled WGS sequence"/>
</dbReference>
<keyword evidence="3" id="KW-1185">Reference proteome</keyword>
<feature type="compositionally biased region" description="Polar residues" evidence="1">
    <location>
        <begin position="173"/>
        <end position="186"/>
    </location>
</feature>
<feature type="compositionally biased region" description="Gly residues" evidence="1">
    <location>
        <begin position="101"/>
        <end position="121"/>
    </location>
</feature>
<dbReference type="EMBL" id="JAUJLE010000094">
    <property type="protein sequence ID" value="KAK0984955.1"/>
    <property type="molecule type" value="Genomic_DNA"/>
</dbReference>
<protein>
    <submittedName>
        <fullName evidence="2">Uncharacterized protein</fullName>
    </submittedName>
</protein>
<feature type="region of interest" description="Disordered" evidence="1">
    <location>
        <begin position="100"/>
        <end position="121"/>
    </location>
</feature>
<comment type="caution">
    <text evidence="2">The sequence shown here is derived from an EMBL/GenBank/DDBJ whole genome shotgun (WGS) entry which is preliminary data.</text>
</comment>
<dbReference type="AlphaFoldDB" id="A0AAN6QSE8"/>
<proteinExistence type="predicted"/>
<reference evidence="2" key="1">
    <citation type="submission" date="2023-06" db="EMBL/GenBank/DDBJ databases">
        <title>Black Yeasts Isolated from many extreme environments.</title>
        <authorList>
            <person name="Coleine C."/>
            <person name="Stajich J.E."/>
            <person name="Selbmann L."/>
        </authorList>
    </citation>
    <scope>NUCLEOTIDE SEQUENCE</scope>
    <source>
        <strain evidence="2">CCFEE 5200</strain>
    </source>
</reference>
<sequence length="198" mass="21450">MPNRYLQHPPTPTLSRRSLHNEIPRQPHDPLHGVLAHLIRVLETHYIAYVEIPAASVEFAYQHPVVGGRYGELEDEEVFEEDVQEDGAGEEVFCEAVGEGESWGGGEEAGERTGVGGGGGRGGGDCGLRVGLSGGAADVAGQWDSKAAMLEARQPEEAPATKHHHRHDGLRRLQQTQRSADTTPTASHLKMLPPTHYT</sequence>
<feature type="region of interest" description="Disordered" evidence="1">
    <location>
        <begin position="1"/>
        <end position="27"/>
    </location>
</feature>
<accession>A0AAN6QSE8</accession>
<feature type="region of interest" description="Disordered" evidence="1">
    <location>
        <begin position="153"/>
        <end position="198"/>
    </location>
</feature>
<evidence type="ECO:0000313" key="2">
    <source>
        <dbReference type="EMBL" id="KAK0984955.1"/>
    </source>
</evidence>
<organism evidence="2 3">
    <name type="scientific">Friedmanniomyces endolithicus</name>
    <dbReference type="NCBI Taxonomy" id="329885"/>
    <lineage>
        <taxon>Eukaryota</taxon>
        <taxon>Fungi</taxon>
        <taxon>Dikarya</taxon>
        <taxon>Ascomycota</taxon>
        <taxon>Pezizomycotina</taxon>
        <taxon>Dothideomycetes</taxon>
        <taxon>Dothideomycetidae</taxon>
        <taxon>Mycosphaerellales</taxon>
        <taxon>Teratosphaeriaceae</taxon>
        <taxon>Friedmanniomyces</taxon>
    </lineage>
</organism>
<evidence type="ECO:0000313" key="3">
    <source>
        <dbReference type="Proteomes" id="UP001175353"/>
    </source>
</evidence>